<dbReference type="InterPro" id="IPR029032">
    <property type="entry name" value="AhpD-like"/>
</dbReference>
<dbReference type="Gene3D" id="1.20.1290.10">
    <property type="entry name" value="AhpD-like"/>
    <property type="match status" value="1"/>
</dbReference>
<accession>A0A4Y7PYN2</accession>
<dbReference type="AlphaFoldDB" id="A0A4Y7PYN2"/>
<dbReference type="EMBL" id="ML170190">
    <property type="protein sequence ID" value="TDL20136.1"/>
    <property type="molecule type" value="Genomic_DNA"/>
</dbReference>
<dbReference type="STRING" id="50990.A0A4Y7PYN2"/>
<feature type="domain" description="Carboxymuconolactone decarboxylase-like" evidence="1">
    <location>
        <begin position="145"/>
        <end position="216"/>
    </location>
</feature>
<dbReference type="Pfam" id="PF02627">
    <property type="entry name" value="CMD"/>
    <property type="match status" value="1"/>
</dbReference>
<evidence type="ECO:0000313" key="3">
    <source>
        <dbReference type="Proteomes" id="UP000294933"/>
    </source>
</evidence>
<dbReference type="InterPro" id="IPR003779">
    <property type="entry name" value="CMD-like"/>
</dbReference>
<proteinExistence type="predicted"/>
<dbReference type="PANTHER" id="PTHR28180:SF2">
    <property type="entry name" value="PEROXISOMAL PROTEIN 2"/>
    <property type="match status" value="1"/>
</dbReference>
<sequence>MASIASAQFLSYLKAVYPTRAGRANPWYIVAAVAFSASNRPQAVPIVFQHVLEEYNNSTHLERISVARKVRDALFKTGLVCGYSRAINALLELHKVTPDDLKDTEPQRDLDAPVQEYVKRGQACFKTLYGDTAPAVQNLLDSIYPDMGWFSNTIGYGLTYSFAGALTPVETSYALVAALITMDTPLQIGWHLDGAMRAGASFEEVKAVRRIAMEVAESVGLSWSEGVPEVKNLDESER</sequence>
<dbReference type="GO" id="GO:0051920">
    <property type="term" value="F:peroxiredoxin activity"/>
    <property type="evidence" value="ECO:0007669"/>
    <property type="project" value="InterPro"/>
</dbReference>
<evidence type="ECO:0000259" key="1">
    <source>
        <dbReference type="Pfam" id="PF02627"/>
    </source>
</evidence>
<keyword evidence="3" id="KW-1185">Reference proteome</keyword>
<reference evidence="2 3" key="1">
    <citation type="submission" date="2018-06" db="EMBL/GenBank/DDBJ databases">
        <title>A transcriptomic atlas of mushroom development highlights an independent origin of complex multicellularity.</title>
        <authorList>
            <consortium name="DOE Joint Genome Institute"/>
            <person name="Krizsan K."/>
            <person name="Almasi E."/>
            <person name="Merenyi Z."/>
            <person name="Sahu N."/>
            <person name="Viragh M."/>
            <person name="Koszo T."/>
            <person name="Mondo S."/>
            <person name="Kiss B."/>
            <person name="Balint B."/>
            <person name="Kues U."/>
            <person name="Barry K."/>
            <person name="Hegedus J.C."/>
            <person name="Henrissat B."/>
            <person name="Johnson J."/>
            <person name="Lipzen A."/>
            <person name="Ohm R."/>
            <person name="Nagy I."/>
            <person name="Pangilinan J."/>
            <person name="Yan J."/>
            <person name="Xiong Y."/>
            <person name="Grigoriev I.V."/>
            <person name="Hibbett D.S."/>
            <person name="Nagy L.G."/>
        </authorList>
    </citation>
    <scope>NUCLEOTIDE SEQUENCE [LARGE SCALE GENOMIC DNA]</scope>
    <source>
        <strain evidence="2 3">SZMC22713</strain>
    </source>
</reference>
<organism evidence="2 3">
    <name type="scientific">Rickenella mellea</name>
    <dbReference type="NCBI Taxonomy" id="50990"/>
    <lineage>
        <taxon>Eukaryota</taxon>
        <taxon>Fungi</taxon>
        <taxon>Dikarya</taxon>
        <taxon>Basidiomycota</taxon>
        <taxon>Agaricomycotina</taxon>
        <taxon>Agaricomycetes</taxon>
        <taxon>Hymenochaetales</taxon>
        <taxon>Rickenellaceae</taxon>
        <taxon>Rickenella</taxon>
    </lineage>
</organism>
<gene>
    <name evidence="2" type="ORF">BD410DRAFT_791217</name>
</gene>
<dbReference type="SUPFAM" id="SSF69118">
    <property type="entry name" value="AhpD-like"/>
    <property type="match status" value="1"/>
</dbReference>
<dbReference type="PANTHER" id="PTHR28180">
    <property type="entry name" value="CONSERVED MITOCHONDRIAL PROTEIN-RELATED"/>
    <property type="match status" value="1"/>
</dbReference>
<dbReference type="VEuPathDB" id="FungiDB:BD410DRAFT_791217"/>
<dbReference type="OrthoDB" id="5537330at2759"/>
<protein>
    <recommendedName>
        <fullName evidence="1">Carboxymuconolactone decarboxylase-like domain-containing protein</fullName>
    </recommendedName>
</protein>
<dbReference type="Proteomes" id="UP000294933">
    <property type="component" value="Unassembled WGS sequence"/>
</dbReference>
<name>A0A4Y7PYN2_9AGAM</name>
<evidence type="ECO:0000313" key="2">
    <source>
        <dbReference type="EMBL" id="TDL20136.1"/>
    </source>
</evidence>
<dbReference type="InterPro" id="IPR052999">
    <property type="entry name" value="PTS1_Protein"/>
</dbReference>